<evidence type="ECO:0000313" key="2">
    <source>
        <dbReference type="EMBL" id="MEA5257652.1"/>
    </source>
</evidence>
<dbReference type="RefSeq" id="WP_323248169.1">
    <property type="nucleotide sequence ID" value="NZ_JAYFUL010000009.1"/>
</dbReference>
<feature type="transmembrane region" description="Helical" evidence="1">
    <location>
        <begin position="6"/>
        <end position="25"/>
    </location>
</feature>
<proteinExistence type="predicted"/>
<sequence length="178" mass="20293">MSILFIILYIIFGFIALVLIIGLFTKKGYAISRSIVINRPVDEVFYYLRHIKNQDYFSKWVMTDPNMKKTFIGTDGTLGFIYAWEGNKKAGMGEQEITGIEENKSLDIEVRFKKPFEATANTPFVTEAITANETRVTWGASSGMKYPMNIFLLIGIEKNLEKDIDISLGNLKRILESK</sequence>
<comment type="caution">
    <text evidence="2">The sequence shown here is derived from an EMBL/GenBank/DDBJ whole genome shotgun (WGS) entry which is preliminary data.</text>
</comment>
<evidence type="ECO:0000313" key="3">
    <source>
        <dbReference type="Proteomes" id="UP001304671"/>
    </source>
</evidence>
<dbReference type="Gene3D" id="3.30.530.20">
    <property type="match status" value="1"/>
</dbReference>
<dbReference type="SUPFAM" id="SSF55961">
    <property type="entry name" value="Bet v1-like"/>
    <property type="match status" value="1"/>
</dbReference>
<reference evidence="2 3" key="1">
    <citation type="submission" date="2023-12" db="EMBL/GenBank/DDBJ databases">
        <title>Novel species of the genus Arcicella isolated from rivers.</title>
        <authorList>
            <person name="Lu H."/>
        </authorList>
    </citation>
    <scope>NUCLEOTIDE SEQUENCE [LARGE SCALE GENOMIC DNA]</scope>
    <source>
        <strain evidence="2 3">LMG 21963</strain>
    </source>
</reference>
<keyword evidence="1" id="KW-0472">Membrane</keyword>
<protein>
    <submittedName>
        <fullName evidence="2">SRPBCC family protein</fullName>
    </submittedName>
</protein>
<keyword evidence="1" id="KW-1133">Transmembrane helix</keyword>
<keyword evidence="1" id="KW-0812">Transmembrane</keyword>
<dbReference type="EMBL" id="JAYFUL010000009">
    <property type="protein sequence ID" value="MEA5257652.1"/>
    <property type="molecule type" value="Genomic_DNA"/>
</dbReference>
<organism evidence="2 3">
    <name type="scientific">Arcicella aquatica</name>
    <dbReference type="NCBI Taxonomy" id="217141"/>
    <lineage>
        <taxon>Bacteria</taxon>
        <taxon>Pseudomonadati</taxon>
        <taxon>Bacteroidota</taxon>
        <taxon>Cytophagia</taxon>
        <taxon>Cytophagales</taxon>
        <taxon>Flectobacillaceae</taxon>
        <taxon>Arcicella</taxon>
    </lineage>
</organism>
<dbReference type="CDD" id="cd07818">
    <property type="entry name" value="SRPBCC_1"/>
    <property type="match status" value="1"/>
</dbReference>
<dbReference type="Proteomes" id="UP001304671">
    <property type="component" value="Unassembled WGS sequence"/>
</dbReference>
<evidence type="ECO:0000256" key="1">
    <source>
        <dbReference type="SAM" id="Phobius"/>
    </source>
</evidence>
<keyword evidence="3" id="KW-1185">Reference proteome</keyword>
<name>A0ABU5QKS1_9BACT</name>
<gene>
    <name evidence="2" type="ORF">VB264_07645</name>
</gene>
<accession>A0ABU5QKS1</accession>
<dbReference type="InterPro" id="IPR023393">
    <property type="entry name" value="START-like_dom_sf"/>
</dbReference>